<feature type="compositionally biased region" description="Acidic residues" evidence="1">
    <location>
        <begin position="133"/>
        <end position="168"/>
    </location>
</feature>
<organism evidence="2 3">
    <name type="scientific">Dipteronia dyeriana</name>
    <dbReference type="NCBI Taxonomy" id="168575"/>
    <lineage>
        <taxon>Eukaryota</taxon>
        <taxon>Viridiplantae</taxon>
        <taxon>Streptophyta</taxon>
        <taxon>Embryophyta</taxon>
        <taxon>Tracheophyta</taxon>
        <taxon>Spermatophyta</taxon>
        <taxon>Magnoliopsida</taxon>
        <taxon>eudicotyledons</taxon>
        <taxon>Gunneridae</taxon>
        <taxon>Pentapetalae</taxon>
        <taxon>rosids</taxon>
        <taxon>malvids</taxon>
        <taxon>Sapindales</taxon>
        <taxon>Sapindaceae</taxon>
        <taxon>Hippocastanoideae</taxon>
        <taxon>Acereae</taxon>
        <taxon>Dipteronia</taxon>
    </lineage>
</organism>
<name>A0AAD9X512_9ROSI</name>
<dbReference type="Proteomes" id="UP001280121">
    <property type="component" value="Unassembled WGS sequence"/>
</dbReference>
<dbReference type="SUPFAM" id="SSF52058">
    <property type="entry name" value="L domain-like"/>
    <property type="match status" value="1"/>
</dbReference>
<gene>
    <name evidence="2" type="ORF">Ddye_012634</name>
</gene>
<evidence type="ECO:0000313" key="2">
    <source>
        <dbReference type="EMBL" id="KAK2652778.1"/>
    </source>
</evidence>
<proteinExistence type="predicted"/>
<protein>
    <submittedName>
        <fullName evidence="2">Uncharacterized protein</fullName>
    </submittedName>
</protein>
<evidence type="ECO:0000256" key="1">
    <source>
        <dbReference type="SAM" id="MobiDB-lite"/>
    </source>
</evidence>
<reference evidence="2" key="1">
    <citation type="journal article" date="2023" name="Plant J.">
        <title>Genome sequences and population genomics provide insights into the demographic history, inbreeding, and mutation load of two 'living fossil' tree species of Dipteronia.</title>
        <authorList>
            <person name="Feng Y."/>
            <person name="Comes H.P."/>
            <person name="Chen J."/>
            <person name="Zhu S."/>
            <person name="Lu R."/>
            <person name="Zhang X."/>
            <person name="Li P."/>
            <person name="Qiu J."/>
            <person name="Olsen K.M."/>
            <person name="Qiu Y."/>
        </authorList>
    </citation>
    <scope>NUCLEOTIDE SEQUENCE</scope>
    <source>
        <strain evidence="2">KIB01</strain>
    </source>
</reference>
<dbReference type="AlphaFoldDB" id="A0AAD9X512"/>
<keyword evidence="3" id="KW-1185">Reference proteome</keyword>
<sequence>MSRVGIDPMPLLGQLPHLNVLRLLSNSIMVERLTCSAGGFPKLRLLKLWHHKYWNPILLTVEKEAMSSLNELEIRDCNMLPPRGLDYVITLKEITLTNMPDTFREDVEKIIQGRNVYIKNNTCPSSSFKEYNSESEDEDHVGDEEGEGDDGDGGDDEDDEDNEDDSAS</sequence>
<dbReference type="EMBL" id="JANJYI010000004">
    <property type="protein sequence ID" value="KAK2652778.1"/>
    <property type="molecule type" value="Genomic_DNA"/>
</dbReference>
<comment type="caution">
    <text evidence="2">The sequence shown here is derived from an EMBL/GenBank/DDBJ whole genome shotgun (WGS) entry which is preliminary data.</text>
</comment>
<dbReference type="Gene3D" id="3.80.10.10">
    <property type="entry name" value="Ribonuclease Inhibitor"/>
    <property type="match status" value="1"/>
</dbReference>
<evidence type="ECO:0000313" key="3">
    <source>
        <dbReference type="Proteomes" id="UP001280121"/>
    </source>
</evidence>
<dbReference type="InterPro" id="IPR032675">
    <property type="entry name" value="LRR_dom_sf"/>
</dbReference>
<accession>A0AAD9X512</accession>
<feature type="region of interest" description="Disordered" evidence="1">
    <location>
        <begin position="124"/>
        <end position="168"/>
    </location>
</feature>